<dbReference type="EMBL" id="JAMFMA010000002">
    <property type="protein sequence ID" value="MCL6273856.1"/>
    <property type="molecule type" value="Genomic_DNA"/>
</dbReference>
<evidence type="ECO:0000259" key="1">
    <source>
        <dbReference type="PROSITE" id="PS50206"/>
    </source>
</evidence>
<dbReference type="InterPro" id="IPR001763">
    <property type="entry name" value="Rhodanese-like_dom"/>
</dbReference>
<sequence length="167" mass="18796">MSIRAILSSIFLFSYAVRGQLTIPSVLKSLNEESIPYISVEEFAKLENTVVLDARSKEEYDVSRIEKAIWIGDKNIDLTSIGASIPNKDSSIVVYCSIGVRSEDAAEILKTEGYSNIQNLYGGIFEWKNKGFPVYDANNQPTENVHPFSKYWGKLLTNARKVYSTKE</sequence>
<dbReference type="Gene3D" id="3.40.250.10">
    <property type="entry name" value="Rhodanese-like domain"/>
    <property type="match status" value="1"/>
</dbReference>
<gene>
    <name evidence="2" type="ORF">M3P19_07545</name>
</gene>
<dbReference type="Pfam" id="PF00581">
    <property type="entry name" value="Rhodanese"/>
    <property type="match status" value="1"/>
</dbReference>
<dbReference type="PANTHER" id="PTHR43031:SF1">
    <property type="entry name" value="PYRIDINE NUCLEOTIDE-DISULPHIDE OXIDOREDUCTASE"/>
    <property type="match status" value="1"/>
</dbReference>
<comment type="caution">
    <text evidence="2">The sequence shown here is derived from an EMBL/GenBank/DDBJ whole genome shotgun (WGS) entry which is preliminary data.</text>
</comment>
<dbReference type="SUPFAM" id="SSF52821">
    <property type="entry name" value="Rhodanese/Cell cycle control phosphatase"/>
    <property type="match status" value="1"/>
</dbReference>
<dbReference type="NCBIfam" id="NF045521">
    <property type="entry name" value="rhoda_near_glyco"/>
    <property type="match status" value="1"/>
</dbReference>
<keyword evidence="3" id="KW-1185">Reference proteome</keyword>
<dbReference type="PROSITE" id="PS50206">
    <property type="entry name" value="RHODANESE_3"/>
    <property type="match status" value="1"/>
</dbReference>
<dbReference type="PANTHER" id="PTHR43031">
    <property type="entry name" value="FAD-DEPENDENT OXIDOREDUCTASE"/>
    <property type="match status" value="1"/>
</dbReference>
<dbReference type="SMART" id="SM00450">
    <property type="entry name" value="RHOD"/>
    <property type="match status" value="1"/>
</dbReference>
<accession>A0ABT0PRE7</accession>
<evidence type="ECO:0000313" key="3">
    <source>
        <dbReference type="Proteomes" id="UP001203607"/>
    </source>
</evidence>
<feature type="domain" description="Rhodanese" evidence="1">
    <location>
        <begin position="45"/>
        <end position="136"/>
    </location>
</feature>
<dbReference type="RefSeq" id="WP_249657046.1">
    <property type="nucleotide sequence ID" value="NZ_JAMFMA010000002.1"/>
</dbReference>
<evidence type="ECO:0000313" key="2">
    <source>
        <dbReference type="EMBL" id="MCL6273856.1"/>
    </source>
</evidence>
<dbReference type="CDD" id="cd00158">
    <property type="entry name" value="RHOD"/>
    <property type="match status" value="1"/>
</dbReference>
<dbReference type="Proteomes" id="UP001203607">
    <property type="component" value="Unassembled WGS sequence"/>
</dbReference>
<name>A0ABT0PRE7_9FLAO</name>
<protein>
    <submittedName>
        <fullName evidence="2">Rhodanese-like domain-containing protein</fullName>
    </submittedName>
</protein>
<organism evidence="2 3">
    <name type="scientific">Flagellimonas spongiicola</name>
    <dbReference type="NCBI Taxonomy" id="2942208"/>
    <lineage>
        <taxon>Bacteria</taxon>
        <taxon>Pseudomonadati</taxon>
        <taxon>Bacteroidota</taxon>
        <taxon>Flavobacteriia</taxon>
        <taxon>Flavobacteriales</taxon>
        <taxon>Flavobacteriaceae</taxon>
        <taxon>Flagellimonas</taxon>
    </lineage>
</organism>
<proteinExistence type="predicted"/>
<reference evidence="2 3" key="1">
    <citation type="submission" date="2022-05" db="EMBL/GenBank/DDBJ databases">
        <authorList>
            <person name="Park J.-S."/>
        </authorList>
    </citation>
    <scope>NUCLEOTIDE SEQUENCE [LARGE SCALE GENOMIC DNA]</scope>
    <source>
        <strain evidence="2 3">2012CJ35-5</strain>
    </source>
</reference>
<dbReference type="InterPro" id="IPR050229">
    <property type="entry name" value="GlpE_sulfurtransferase"/>
</dbReference>
<dbReference type="InterPro" id="IPR036873">
    <property type="entry name" value="Rhodanese-like_dom_sf"/>
</dbReference>